<dbReference type="OrthoDB" id="10371482at2759"/>
<dbReference type="EMBL" id="UYJE01006028">
    <property type="protein sequence ID" value="VDI42519.1"/>
    <property type="molecule type" value="Genomic_DNA"/>
</dbReference>
<feature type="coiled-coil region" evidence="1">
    <location>
        <begin position="120"/>
        <end position="339"/>
    </location>
</feature>
<dbReference type="Gene3D" id="1.10.287.1490">
    <property type="match status" value="1"/>
</dbReference>
<accession>A0A8B6F2C6</accession>
<evidence type="ECO:0000313" key="2">
    <source>
        <dbReference type="EMBL" id="VDI42519.1"/>
    </source>
</evidence>
<dbReference type="AlphaFoldDB" id="A0A8B6F2C6"/>
<keyword evidence="3" id="KW-1185">Reference proteome</keyword>
<evidence type="ECO:0000256" key="1">
    <source>
        <dbReference type="SAM" id="Coils"/>
    </source>
</evidence>
<organism evidence="2 3">
    <name type="scientific">Mytilus galloprovincialis</name>
    <name type="common">Mediterranean mussel</name>
    <dbReference type="NCBI Taxonomy" id="29158"/>
    <lineage>
        <taxon>Eukaryota</taxon>
        <taxon>Metazoa</taxon>
        <taxon>Spiralia</taxon>
        <taxon>Lophotrochozoa</taxon>
        <taxon>Mollusca</taxon>
        <taxon>Bivalvia</taxon>
        <taxon>Autobranchia</taxon>
        <taxon>Pteriomorphia</taxon>
        <taxon>Mytilida</taxon>
        <taxon>Mytiloidea</taxon>
        <taxon>Mytilidae</taxon>
        <taxon>Mytilinae</taxon>
        <taxon>Mytilus</taxon>
    </lineage>
</organism>
<proteinExistence type="predicted"/>
<comment type="caution">
    <text evidence="2">The sequence shown here is derived from an EMBL/GenBank/DDBJ whole genome shotgun (WGS) entry which is preliminary data.</text>
</comment>
<dbReference type="Proteomes" id="UP000596742">
    <property type="component" value="Unassembled WGS sequence"/>
</dbReference>
<reference evidence="2" key="1">
    <citation type="submission" date="2018-11" db="EMBL/GenBank/DDBJ databases">
        <authorList>
            <person name="Alioto T."/>
            <person name="Alioto T."/>
        </authorList>
    </citation>
    <scope>NUCLEOTIDE SEQUENCE</scope>
</reference>
<evidence type="ECO:0000313" key="3">
    <source>
        <dbReference type="Proteomes" id="UP000596742"/>
    </source>
</evidence>
<protein>
    <submittedName>
        <fullName evidence="2">Uncharacterized protein</fullName>
    </submittedName>
</protein>
<gene>
    <name evidence="2" type="ORF">MGAL_10B046623</name>
</gene>
<name>A0A8B6F2C6_MYTGA</name>
<keyword evidence="1" id="KW-0175">Coiled coil</keyword>
<sequence length="351" mass="41037">MASDSSDYQLEDELVQELFSKQFIGDMSRKIVGIHDVVQKFIETNTMSDDEKKSLLEKKVADIKFSKLIKVVTKHCENNNIQVLKSFICALEETKNSELAKQLTLVYDERVNSLSILNRLSKEKSLVGNLKNEIKRLQLTLEDREYELQKLKQDKKRLAENLKTTESDQKQAMRLLRKELQGKISKKDEYISAVGKELEDLSQKRDDLEKEVDTKSLVIEKRESELQRKEKELQMTIKESNHISGEIQRMKENFVYAIGEEKEQLTKEIEKLEDRIAEKESTILNLRRNQTLTRGEIEEELKNIMGGQERKIDEQIATIQNQNENIRQQNEKIDVLTNAVMKLVNHIEKKQ</sequence>